<protein>
    <submittedName>
        <fullName evidence="4">Beta-lactamase/transpeptidase-like protein</fullName>
    </submittedName>
</protein>
<evidence type="ECO:0000313" key="5">
    <source>
        <dbReference type="Proteomes" id="UP000235672"/>
    </source>
</evidence>
<accession>A0A2J6QQJ1</accession>
<gene>
    <name evidence="4" type="ORF">NA56DRAFT_696292</name>
</gene>
<dbReference type="Pfam" id="PF26335">
    <property type="entry name" value="ARB_00930_C"/>
    <property type="match status" value="1"/>
</dbReference>
<proteinExistence type="predicted"/>
<evidence type="ECO:0000313" key="4">
    <source>
        <dbReference type="EMBL" id="PMD28522.1"/>
    </source>
</evidence>
<dbReference type="InterPro" id="IPR012338">
    <property type="entry name" value="Beta-lactam/transpept-like"/>
</dbReference>
<dbReference type="PANTHER" id="PTHR22935">
    <property type="entry name" value="PENICILLIN-BINDING PROTEIN"/>
    <property type="match status" value="1"/>
</dbReference>
<dbReference type="AlphaFoldDB" id="A0A2J6QQJ1"/>
<evidence type="ECO:0000256" key="1">
    <source>
        <dbReference type="SAM" id="SignalP"/>
    </source>
</evidence>
<feature type="signal peptide" evidence="1">
    <location>
        <begin position="1"/>
        <end position="22"/>
    </location>
</feature>
<sequence>MKLFRPQTLVAFFLTGLHYALSFQSCPLLGVEFPTPTNLSRSSIVQNAASTLLATINNATNTGVINSNASSFSVEIYTSQETTSLFTFHHSSPGSNSSIGVKTVDSNSIYRLRSISKLFTIYLLLIESGDIHFHEPITNFVPELLAASQATSDDDLDYVDWSSVTVGNFASHMAGIGRDSSLQILTSRPSDFQRSTFLSQFPLCVLGRNCTRSEFFSGYLQRHPVFSPATTPVYSNSAFQILGYALENITRKSYPKDSSRGVIPGTPESSGWSVDIGDEGPYLLNLPQMRRWMKPLTHTADLPFSVGAPWEIYRIQLPSTSRVIDLYTKNGGIGVYSSEIVLVPEWDIGISILEAGSGSAFGLVFQMIAEIMGPALETAARQEADAAYSGHYFSSGPKLNSSITITTDDSLSGLGVTSWIRNGTDMLNTVALLLVPNPSIRLYSTGLKKLSDGSSLVSWRAVVDDMDQSNATSVFPSCTNWGSVDGLMYGTIAVDDFVFTLGCDGVAKSIEPRVLRSTLNRV</sequence>
<dbReference type="EMBL" id="KZ613464">
    <property type="protein sequence ID" value="PMD28522.1"/>
    <property type="molecule type" value="Genomic_DNA"/>
</dbReference>
<dbReference type="InterPro" id="IPR058664">
    <property type="entry name" value="ARB_00930-like_C"/>
</dbReference>
<organism evidence="4 5">
    <name type="scientific">Hyaloscypha hepaticicola</name>
    <dbReference type="NCBI Taxonomy" id="2082293"/>
    <lineage>
        <taxon>Eukaryota</taxon>
        <taxon>Fungi</taxon>
        <taxon>Dikarya</taxon>
        <taxon>Ascomycota</taxon>
        <taxon>Pezizomycotina</taxon>
        <taxon>Leotiomycetes</taxon>
        <taxon>Helotiales</taxon>
        <taxon>Hyaloscyphaceae</taxon>
        <taxon>Hyaloscypha</taxon>
    </lineage>
</organism>
<feature type="domain" description="Beta-lactamase-like ARB-00930-like C-terminal" evidence="3">
    <location>
        <begin position="380"/>
        <end position="522"/>
    </location>
</feature>
<feature type="domain" description="Beta-lactamase-related" evidence="2">
    <location>
        <begin position="102"/>
        <end position="255"/>
    </location>
</feature>
<dbReference type="SUPFAM" id="SSF56601">
    <property type="entry name" value="beta-lactamase/transpeptidase-like"/>
    <property type="match status" value="1"/>
</dbReference>
<dbReference type="InterPro" id="IPR001466">
    <property type="entry name" value="Beta-lactam-related"/>
</dbReference>
<dbReference type="PROSITE" id="PS51257">
    <property type="entry name" value="PROKAR_LIPOPROTEIN"/>
    <property type="match status" value="1"/>
</dbReference>
<feature type="chain" id="PRO_5014468617" evidence="1">
    <location>
        <begin position="23"/>
        <end position="522"/>
    </location>
</feature>
<keyword evidence="1" id="KW-0732">Signal</keyword>
<dbReference type="Gene3D" id="3.40.710.10">
    <property type="entry name" value="DD-peptidase/beta-lactamase superfamily"/>
    <property type="match status" value="1"/>
</dbReference>
<evidence type="ECO:0000259" key="2">
    <source>
        <dbReference type="Pfam" id="PF00144"/>
    </source>
</evidence>
<dbReference type="Proteomes" id="UP000235672">
    <property type="component" value="Unassembled WGS sequence"/>
</dbReference>
<name>A0A2J6QQJ1_9HELO</name>
<keyword evidence="5" id="KW-1185">Reference proteome</keyword>
<reference evidence="4 5" key="1">
    <citation type="submission" date="2016-05" db="EMBL/GenBank/DDBJ databases">
        <title>A degradative enzymes factory behind the ericoid mycorrhizal symbiosis.</title>
        <authorList>
            <consortium name="DOE Joint Genome Institute"/>
            <person name="Martino E."/>
            <person name="Morin E."/>
            <person name="Grelet G."/>
            <person name="Kuo A."/>
            <person name="Kohler A."/>
            <person name="Daghino S."/>
            <person name="Barry K."/>
            <person name="Choi C."/>
            <person name="Cichocki N."/>
            <person name="Clum A."/>
            <person name="Copeland A."/>
            <person name="Hainaut M."/>
            <person name="Haridas S."/>
            <person name="Labutti K."/>
            <person name="Lindquist E."/>
            <person name="Lipzen A."/>
            <person name="Khouja H.-R."/>
            <person name="Murat C."/>
            <person name="Ohm R."/>
            <person name="Olson A."/>
            <person name="Spatafora J."/>
            <person name="Veneault-Fourrey C."/>
            <person name="Henrissat B."/>
            <person name="Grigoriev I."/>
            <person name="Martin F."/>
            <person name="Perotto S."/>
        </authorList>
    </citation>
    <scope>NUCLEOTIDE SEQUENCE [LARGE SCALE GENOMIC DNA]</scope>
    <source>
        <strain evidence="4 5">UAMH 7357</strain>
    </source>
</reference>
<evidence type="ECO:0000259" key="3">
    <source>
        <dbReference type="Pfam" id="PF26335"/>
    </source>
</evidence>
<dbReference type="STRING" id="1745343.A0A2J6QQJ1"/>
<dbReference type="InterPro" id="IPR051478">
    <property type="entry name" value="Beta-lactamase-like_AB/R"/>
</dbReference>
<dbReference type="OrthoDB" id="10250282at2759"/>
<dbReference type="Pfam" id="PF00144">
    <property type="entry name" value="Beta-lactamase"/>
    <property type="match status" value="1"/>
</dbReference>
<dbReference type="PANTHER" id="PTHR22935:SF97">
    <property type="entry name" value="BETA-LACTAMASE-RELATED DOMAIN-CONTAINING PROTEIN"/>
    <property type="match status" value="1"/>
</dbReference>